<proteinExistence type="predicted"/>
<evidence type="ECO:0000313" key="2">
    <source>
        <dbReference type="Proteomes" id="UP000474758"/>
    </source>
</evidence>
<reference evidence="1 2" key="1">
    <citation type="submission" date="2020-02" db="EMBL/GenBank/DDBJ databases">
        <title>Rhodobacter translucens sp. nov., a novel bacterium isolated from activated sludge.</title>
        <authorList>
            <person name="Liu J."/>
        </authorList>
    </citation>
    <scope>NUCLEOTIDE SEQUENCE [LARGE SCALE GENOMIC DNA]</scope>
    <source>
        <strain evidence="1 2">HX-7-19</strain>
    </source>
</reference>
<comment type="caution">
    <text evidence="1">The sequence shown here is derived from an EMBL/GenBank/DDBJ whole genome shotgun (WGS) entry which is preliminary data.</text>
</comment>
<name>A0A6M1TNB8_9RHOB</name>
<accession>A0A6M1TNB8</accession>
<sequence>MTSLIDTSIVTHEIEVSENELRDRLAREVCTSLGCYGDDNKLRPGIEVKVLRGEGRTGGYRVRVRRDMKQDTTPRLEGPK</sequence>
<dbReference type="EMBL" id="JAALFE010000001">
    <property type="protein sequence ID" value="NGQ89280.1"/>
    <property type="molecule type" value="Genomic_DNA"/>
</dbReference>
<evidence type="ECO:0000313" key="1">
    <source>
        <dbReference type="EMBL" id="NGQ89280.1"/>
    </source>
</evidence>
<organism evidence="1 2">
    <name type="scientific">Paragemmobacter kunshanensis</name>
    <dbReference type="NCBI Taxonomy" id="2583234"/>
    <lineage>
        <taxon>Bacteria</taxon>
        <taxon>Pseudomonadati</taxon>
        <taxon>Pseudomonadota</taxon>
        <taxon>Alphaproteobacteria</taxon>
        <taxon>Rhodobacterales</taxon>
        <taxon>Paracoccaceae</taxon>
        <taxon>Paragemmobacter</taxon>
    </lineage>
</organism>
<gene>
    <name evidence="1" type="ORF">G5V65_00105</name>
</gene>
<dbReference type="AlphaFoldDB" id="A0A6M1TNB8"/>
<protein>
    <submittedName>
        <fullName evidence="1">Uncharacterized protein</fullName>
    </submittedName>
</protein>
<dbReference type="Proteomes" id="UP000474758">
    <property type="component" value="Unassembled WGS sequence"/>
</dbReference>
<dbReference type="RefSeq" id="WP_165046392.1">
    <property type="nucleotide sequence ID" value="NZ_JAALFE010000001.1"/>
</dbReference>
<keyword evidence="2" id="KW-1185">Reference proteome</keyword>